<dbReference type="AlphaFoldDB" id="A0A0B1P918"/>
<gene>
    <name evidence="1" type="ORF">EV44_g3074</name>
</gene>
<dbReference type="EMBL" id="JNVN01001423">
    <property type="protein sequence ID" value="KHJ33451.1"/>
    <property type="molecule type" value="Genomic_DNA"/>
</dbReference>
<organism evidence="1 2">
    <name type="scientific">Uncinula necator</name>
    <name type="common">Grape powdery mildew</name>
    <dbReference type="NCBI Taxonomy" id="52586"/>
    <lineage>
        <taxon>Eukaryota</taxon>
        <taxon>Fungi</taxon>
        <taxon>Dikarya</taxon>
        <taxon>Ascomycota</taxon>
        <taxon>Pezizomycotina</taxon>
        <taxon>Leotiomycetes</taxon>
        <taxon>Erysiphales</taxon>
        <taxon>Erysiphaceae</taxon>
        <taxon>Erysiphe</taxon>
    </lineage>
</organism>
<protein>
    <submittedName>
        <fullName evidence="1">Uncharacterized protein</fullName>
    </submittedName>
</protein>
<evidence type="ECO:0000313" key="1">
    <source>
        <dbReference type="EMBL" id="KHJ33451.1"/>
    </source>
</evidence>
<keyword evidence="2" id="KW-1185">Reference proteome</keyword>
<dbReference type="HOGENOM" id="CLU_1409765_0_0_1"/>
<comment type="caution">
    <text evidence="1">The sequence shown here is derived from an EMBL/GenBank/DDBJ whole genome shotgun (WGS) entry which is preliminary data.</text>
</comment>
<accession>A0A0B1P918</accession>
<dbReference type="STRING" id="52586.A0A0B1P918"/>
<dbReference type="Proteomes" id="UP000030854">
    <property type="component" value="Unassembled WGS sequence"/>
</dbReference>
<proteinExistence type="predicted"/>
<evidence type="ECO:0000313" key="2">
    <source>
        <dbReference type="Proteomes" id="UP000030854"/>
    </source>
</evidence>
<sequence length="193" mass="21675">MIERADEPRASISAEIHSESQFSKFLTAIRSAKFETEVVAKHIPTLEGGDGKEKREKLNITFTNLASLIDSGLYQRVLSKVTPHLFYGNQFECLDEMIGQDLSLVLPTANIEKPIAPNFFLELTGPEVHQNMANGYPLYYGALRERGQIALASWGYDKLVLMAQLIQYPAPISLDAQILPYRRRTSSDPRTSD</sequence>
<reference evidence="1 2" key="1">
    <citation type="journal article" date="2014" name="BMC Genomics">
        <title>Adaptive genomic structural variation in the grape powdery mildew pathogen, Erysiphe necator.</title>
        <authorList>
            <person name="Jones L."/>
            <person name="Riaz S."/>
            <person name="Morales-Cruz A."/>
            <person name="Amrine K.C."/>
            <person name="McGuire B."/>
            <person name="Gubler W.D."/>
            <person name="Walker M.A."/>
            <person name="Cantu D."/>
        </authorList>
    </citation>
    <scope>NUCLEOTIDE SEQUENCE [LARGE SCALE GENOMIC DNA]</scope>
    <source>
        <strain evidence="2">c</strain>
    </source>
</reference>
<name>A0A0B1P918_UNCNE</name>